<feature type="transmembrane region" description="Helical" evidence="1">
    <location>
        <begin position="98"/>
        <end position="118"/>
    </location>
</feature>
<evidence type="ECO:0000313" key="2">
    <source>
        <dbReference type="EMBL" id="KAH3698214.1"/>
    </source>
</evidence>
<feature type="transmembrane region" description="Helical" evidence="1">
    <location>
        <begin position="67"/>
        <end position="86"/>
    </location>
</feature>
<keyword evidence="1" id="KW-0472">Membrane</keyword>
<reference evidence="2" key="1">
    <citation type="journal article" date="2019" name="bioRxiv">
        <title>The Genome of the Zebra Mussel, Dreissena polymorpha: A Resource for Invasive Species Research.</title>
        <authorList>
            <person name="McCartney M.A."/>
            <person name="Auch B."/>
            <person name="Kono T."/>
            <person name="Mallez S."/>
            <person name="Zhang Y."/>
            <person name="Obille A."/>
            <person name="Becker A."/>
            <person name="Abrahante J.E."/>
            <person name="Garbe J."/>
            <person name="Badalamenti J.P."/>
            <person name="Herman A."/>
            <person name="Mangelson H."/>
            <person name="Liachko I."/>
            <person name="Sullivan S."/>
            <person name="Sone E.D."/>
            <person name="Koren S."/>
            <person name="Silverstein K.A.T."/>
            <person name="Beckman K.B."/>
            <person name="Gohl D.M."/>
        </authorList>
    </citation>
    <scope>NUCLEOTIDE SEQUENCE</scope>
    <source>
        <strain evidence="2">Duluth1</strain>
        <tissue evidence="2">Whole animal</tissue>
    </source>
</reference>
<reference evidence="2" key="2">
    <citation type="submission" date="2020-11" db="EMBL/GenBank/DDBJ databases">
        <authorList>
            <person name="McCartney M.A."/>
            <person name="Auch B."/>
            <person name="Kono T."/>
            <person name="Mallez S."/>
            <person name="Becker A."/>
            <person name="Gohl D.M."/>
            <person name="Silverstein K.A.T."/>
            <person name="Koren S."/>
            <person name="Bechman K.B."/>
            <person name="Herman A."/>
            <person name="Abrahante J.E."/>
            <person name="Garbe J."/>
        </authorList>
    </citation>
    <scope>NUCLEOTIDE SEQUENCE</scope>
    <source>
        <strain evidence="2">Duluth1</strain>
        <tissue evidence="2">Whole animal</tissue>
    </source>
</reference>
<organism evidence="2 3">
    <name type="scientific">Dreissena polymorpha</name>
    <name type="common">Zebra mussel</name>
    <name type="synonym">Mytilus polymorpha</name>
    <dbReference type="NCBI Taxonomy" id="45954"/>
    <lineage>
        <taxon>Eukaryota</taxon>
        <taxon>Metazoa</taxon>
        <taxon>Spiralia</taxon>
        <taxon>Lophotrochozoa</taxon>
        <taxon>Mollusca</taxon>
        <taxon>Bivalvia</taxon>
        <taxon>Autobranchia</taxon>
        <taxon>Heteroconchia</taxon>
        <taxon>Euheterodonta</taxon>
        <taxon>Imparidentia</taxon>
        <taxon>Neoheterodontei</taxon>
        <taxon>Myida</taxon>
        <taxon>Dreissenoidea</taxon>
        <taxon>Dreissenidae</taxon>
        <taxon>Dreissena</taxon>
    </lineage>
</organism>
<evidence type="ECO:0000313" key="3">
    <source>
        <dbReference type="Proteomes" id="UP000828390"/>
    </source>
</evidence>
<name>A0A9D4BKJ2_DREPO</name>
<proteinExistence type="predicted"/>
<sequence length="225" mass="25422">MKEKGNKQADEEDWTDESDVCLETPDFPRRGRTSLCLAVRAAVAQEDDVVDYVKHVLIIFRRSSTAIVCHTVLAILAICTFTIGVLQYGQCPYEPELPLFLVLHGTAVLVKTCLRVASSFHRRHAEDNERNTLDTINDVISVFVVLWTLTGSVWTFGILNLVDISNLEVSRYCDMLVFMTAFILLVFLYALFLAAVTGVIALIIYYKIQTRDNKSPLPYISHTTR</sequence>
<keyword evidence="1" id="KW-1133">Transmembrane helix</keyword>
<feature type="transmembrane region" description="Helical" evidence="1">
    <location>
        <begin position="139"/>
        <end position="162"/>
    </location>
</feature>
<feature type="transmembrane region" description="Helical" evidence="1">
    <location>
        <begin position="182"/>
        <end position="206"/>
    </location>
</feature>
<evidence type="ECO:0000256" key="1">
    <source>
        <dbReference type="SAM" id="Phobius"/>
    </source>
</evidence>
<gene>
    <name evidence="2" type="ORF">DPMN_085733</name>
</gene>
<keyword evidence="1" id="KW-0812">Transmembrane</keyword>
<dbReference type="EMBL" id="JAIWYP010000016">
    <property type="protein sequence ID" value="KAH3698214.1"/>
    <property type="molecule type" value="Genomic_DNA"/>
</dbReference>
<dbReference type="InterPro" id="IPR040350">
    <property type="entry name" value="TMEM272"/>
</dbReference>
<dbReference type="PANTHER" id="PTHR33444">
    <property type="entry name" value="SI:DKEY-19B23.12-RELATED"/>
    <property type="match status" value="1"/>
</dbReference>
<dbReference type="Proteomes" id="UP000828390">
    <property type="component" value="Unassembled WGS sequence"/>
</dbReference>
<dbReference type="OrthoDB" id="6157510at2759"/>
<dbReference type="PANTHER" id="PTHR33444:SF7">
    <property type="entry name" value="TRANSMEMBRANE PROTEIN 272"/>
    <property type="match status" value="1"/>
</dbReference>
<accession>A0A9D4BKJ2</accession>
<dbReference type="AlphaFoldDB" id="A0A9D4BKJ2"/>
<keyword evidence="3" id="KW-1185">Reference proteome</keyword>
<protein>
    <submittedName>
        <fullName evidence="2">Uncharacterized protein</fullName>
    </submittedName>
</protein>
<comment type="caution">
    <text evidence="2">The sequence shown here is derived from an EMBL/GenBank/DDBJ whole genome shotgun (WGS) entry which is preliminary data.</text>
</comment>